<organism evidence="4">
    <name type="scientific">Methyloraptor flagellatus</name>
    <dbReference type="NCBI Taxonomy" id="3162530"/>
    <lineage>
        <taxon>Bacteria</taxon>
        <taxon>Pseudomonadati</taxon>
        <taxon>Pseudomonadota</taxon>
        <taxon>Alphaproteobacteria</taxon>
        <taxon>Hyphomicrobiales</taxon>
        <taxon>Ancalomicrobiaceae</taxon>
        <taxon>Methyloraptor</taxon>
    </lineage>
</organism>
<protein>
    <submittedName>
        <fullName evidence="4">Gfo/Idh/MocA family oxidoreductase</fullName>
    </submittedName>
</protein>
<gene>
    <name evidence="4" type="ORF">ABS361_21625</name>
</gene>
<feature type="domain" description="Gfo/Idh/MocA-like oxidoreductase N-terminal" evidence="2">
    <location>
        <begin position="5"/>
        <end position="122"/>
    </location>
</feature>
<keyword evidence="1" id="KW-0560">Oxidoreductase</keyword>
<dbReference type="InterPro" id="IPR036291">
    <property type="entry name" value="NAD(P)-bd_dom_sf"/>
</dbReference>
<dbReference type="EMBL" id="CP158568">
    <property type="protein sequence ID" value="XBY44571.1"/>
    <property type="molecule type" value="Genomic_DNA"/>
</dbReference>
<dbReference type="InterPro" id="IPR050463">
    <property type="entry name" value="Gfo/Idh/MocA_oxidrdct_glycsds"/>
</dbReference>
<accession>A0AAU7X9U1</accession>
<dbReference type="InterPro" id="IPR055170">
    <property type="entry name" value="GFO_IDH_MocA-like_dom"/>
</dbReference>
<dbReference type="Pfam" id="PF22725">
    <property type="entry name" value="GFO_IDH_MocA_C3"/>
    <property type="match status" value="1"/>
</dbReference>
<dbReference type="Gene3D" id="3.40.50.720">
    <property type="entry name" value="NAD(P)-binding Rossmann-like Domain"/>
    <property type="match status" value="1"/>
</dbReference>
<dbReference type="SUPFAM" id="SSF51735">
    <property type="entry name" value="NAD(P)-binding Rossmann-fold domains"/>
    <property type="match status" value="1"/>
</dbReference>
<dbReference type="Pfam" id="PF01408">
    <property type="entry name" value="GFO_IDH_MocA"/>
    <property type="match status" value="1"/>
</dbReference>
<evidence type="ECO:0000259" key="3">
    <source>
        <dbReference type="Pfam" id="PF22725"/>
    </source>
</evidence>
<dbReference type="Gene3D" id="3.30.360.10">
    <property type="entry name" value="Dihydrodipicolinate Reductase, domain 2"/>
    <property type="match status" value="1"/>
</dbReference>
<dbReference type="KEGG" id="mflg:ABS361_21625"/>
<proteinExistence type="predicted"/>
<evidence type="ECO:0000313" key="4">
    <source>
        <dbReference type="EMBL" id="XBY44571.1"/>
    </source>
</evidence>
<evidence type="ECO:0000259" key="2">
    <source>
        <dbReference type="Pfam" id="PF01408"/>
    </source>
</evidence>
<dbReference type="RefSeq" id="WP_407049663.1">
    <property type="nucleotide sequence ID" value="NZ_CP158568.1"/>
</dbReference>
<sequence length="331" mass="34822">MSTTRWGLIGASTIAREHMIGAIREAGGEIAAVMSTNPERGRAFAAGNGIPRATTSLDDLLGADIDAVYISTTNELHLPQTLAAARAGKHVLAEKPLAMTVADAQTMVEACRAAGVVMATNHHLRNAGAHRAMRQAIADGLIGRPLAARVFHAVYLPEHLQGWRLHDPNAGGGVTVDIAVHDCDTLRFVLADDPVEVAAMVQASGMASGGLEDMVMTTVRFASGLLAQTHDAFTVRYAGTGFEVHGTEGSLIARDVMTQRPIGSVLLRTRDGERALPFEHESLYARAVRAFHAAIRGEGQPSATGLDGVKSLAFGLAALEAARTGRTVKIG</sequence>
<dbReference type="InterPro" id="IPR000683">
    <property type="entry name" value="Gfo/Idh/MocA-like_OxRdtase_N"/>
</dbReference>
<dbReference type="AlphaFoldDB" id="A0AAU7X9U1"/>
<name>A0AAU7X9U1_9HYPH</name>
<dbReference type="GO" id="GO:0016491">
    <property type="term" value="F:oxidoreductase activity"/>
    <property type="evidence" value="ECO:0007669"/>
    <property type="project" value="UniProtKB-KW"/>
</dbReference>
<dbReference type="SUPFAM" id="SSF55347">
    <property type="entry name" value="Glyceraldehyde-3-phosphate dehydrogenase-like, C-terminal domain"/>
    <property type="match status" value="1"/>
</dbReference>
<reference evidence="4" key="1">
    <citation type="submission" date="2024-06" db="EMBL/GenBank/DDBJ databases">
        <title>Methylostella associata gen. nov., sp. nov., a novel Ancalomicrobiaceae-affiliated facultatively methylotrophic bacteria that feed on methanotrophs of the genus Methylococcus.</title>
        <authorList>
            <person name="Saltykova V."/>
            <person name="Danilova O.V."/>
            <person name="Oshkin I.Y."/>
            <person name="Belova S.E."/>
            <person name="Pimenov N.V."/>
            <person name="Dedysh S.N."/>
        </authorList>
    </citation>
    <scope>NUCLEOTIDE SEQUENCE</scope>
    <source>
        <strain evidence="4">S20</strain>
    </source>
</reference>
<dbReference type="PANTHER" id="PTHR43818:SF11">
    <property type="entry name" value="BCDNA.GH03377"/>
    <property type="match status" value="1"/>
</dbReference>
<dbReference type="GO" id="GO:0000166">
    <property type="term" value="F:nucleotide binding"/>
    <property type="evidence" value="ECO:0007669"/>
    <property type="project" value="InterPro"/>
</dbReference>
<feature type="domain" description="GFO/IDH/MocA-like oxidoreductase" evidence="3">
    <location>
        <begin position="130"/>
        <end position="251"/>
    </location>
</feature>
<evidence type="ECO:0000256" key="1">
    <source>
        <dbReference type="ARBA" id="ARBA00023002"/>
    </source>
</evidence>
<dbReference type="PANTHER" id="PTHR43818">
    <property type="entry name" value="BCDNA.GH03377"/>
    <property type="match status" value="1"/>
</dbReference>